<comment type="caution">
    <text evidence="1">The sequence shown here is derived from an EMBL/GenBank/DDBJ whole genome shotgun (WGS) entry which is preliminary data.</text>
</comment>
<gene>
    <name evidence="1" type="ORF">J2S37_000410</name>
</gene>
<accession>A0ABU2B5H9</accession>
<organism evidence="1 2">
    <name type="scientific">Corynebacterium felinum</name>
    <dbReference type="NCBI Taxonomy" id="131318"/>
    <lineage>
        <taxon>Bacteria</taxon>
        <taxon>Bacillati</taxon>
        <taxon>Actinomycetota</taxon>
        <taxon>Actinomycetes</taxon>
        <taxon>Mycobacteriales</taxon>
        <taxon>Corynebacteriaceae</taxon>
        <taxon>Corynebacterium</taxon>
    </lineage>
</organism>
<evidence type="ECO:0000313" key="2">
    <source>
        <dbReference type="Proteomes" id="UP001183619"/>
    </source>
</evidence>
<name>A0ABU2B5H9_9CORY</name>
<dbReference type="EMBL" id="JAVDYF010000001">
    <property type="protein sequence ID" value="MDR7353872.1"/>
    <property type="molecule type" value="Genomic_DNA"/>
</dbReference>
<proteinExistence type="predicted"/>
<dbReference type="Proteomes" id="UP001183619">
    <property type="component" value="Unassembled WGS sequence"/>
</dbReference>
<reference evidence="1 2" key="1">
    <citation type="submission" date="2023-07" db="EMBL/GenBank/DDBJ databases">
        <title>Sequencing the genomes of 1000 actinobacteria strains.</title>
        <authorList>
            <person name="Klenk H.-P."/>
        </authorList>
    </citation>
    <scope>NUCLEOTIDE SEQUENCE [LARGE SCALE GENOMIC DNA]</scope>
    <source>
        <strain evidence="1 2">DSM 44508</strain>
    </source>
</reference>
<protein>
    <submittedName>
        <fullName evidence="1">Uncharacterized protein</fullName>
    </submittedName>
</protein>
<sequence>MDDARLNKYTLDYLFQEINNMDAAAKFAEVMSKWISLSGEGLVGGFFGVLRSLANVLEPLANLLSFVK</sequence>
<evidence type="ECO:0000313" key="1">
    <source>
        <dbReference type="EMBL" id="MDR7353872.1"/>
    </source>
</evidence>
<keyword evidence="2" id="KW-1185">Reference proteome</keyword>
<dbReference type="RefSeq" id="WP_277103802.1">
    <property type="nucleotide sequence ID" value="NZ_BAAAJS010000014.1"/>
</dbReference>